<dbReference type="CDD" id="cd21455">
    <property type="entry name" value="DLC-like_DYNLT1_DYNLT3"/>
    <property type="match status" value="1"/>
</dbReference>
<dbReference type="GO" id="GO:0045505">
    <property type="term" value="F:dynein intermediate chain binding"/>
    <property type="evidence" value="ECO:0007669"/>
    <property type="project" value="TreeGrafter"/>
</dbReference>
<dbReference type="InterPro" id="IPR038586">
    <property type="entry name" value="Tctex-1-like_sf"/>
</dbReference>
<accession>A0A1A8FVH0</accession>
<dbReference type="GO" id="GO:0007018">
    <property type="term" value="P:microtubule-based movement"/>
    <property type="evidence" value="ECO:0007669"/>
    <property type="project" value="TreeGrafter"/>
</dbReference>
<name>A0A1A8FVH0_9TELE</name>
<reference evidence="2" key="2">
    <citation type="submission" date="2016-06" db="EMBL/GenBank/DDBJ databases">
        <title>The genome of a short-lived fish provides insights into sex chromosome evolution and the genetic control of aging.</title>
        <authorList>
            <person name="Reichwald K."/>
            <person name="Felder M."/>
            <person name="Petzold A."/>
            <person name="Koch P."/>
            <person name="Groth M."/>
            <person name="Platzer M."/>
        </authorList>
    </citation>
    <scope>NUCLEOTIDE SEQUENCE</scope>
    <source>
        <tissue evidence="2">Brain</tissue>
    </source>
</reference>
<protein>
    <submittedName>
        <fullName evidence="2">Dynein, light chain, Tctex-type 1</fullName>
    </submittedName>
</protein>
<dbReference type="GO" id="GO:0005737">
    <property type="term" value="C:cytoplasm"/>
    <property type="evidence" value="ECO:0007669"/>
    <property type="project" value="TreeGrafter"/>
</dbReference>
<reference evidence="2" key="1">
    <citation type="submission" date="2016-05" db="EMBL/GenBank/DDBJ databases">
        <authorList>
            <person name="Lavstsen T."/>
            <person name="Jespersen J.S."/>
        </authorList>
    </citation>
    <scope>NUCLEOTIDE SEQUENCE</scope>
    <source>
        <tissue evidence="2">Brain</tissue>
    </source>
</reference>
<dbReference type="AlphaFoldDB" id="A0A1A8FVH0"/>
<gene>
    <name evidence="2" type="primary">DYNLT1</name>
</gene>
<dbReference type="GO" id="GO:0005868">
    <property type="term" value="C:cytoplasmic dynein complex"/>
    <property type="evidence" value="ECO:0007669"/>
    <property type="project" value="TreeGrafter"/>
</dbReference>
<proteinExistence type="inferred from homology"/>
<dbReference type="PANTHER" id="PTHR21255">
    <property type="entry name" value="T-COMPLEX-ASSOCIATED-TESTIS-EXPRESSED 1/ DYNEIN LIGHT CHAIN"/>
    <property type="match status" value="1"/>
</dbReference>
<sequence length="109" mass="12141">MAEVYPIPLNGALERIAKDVFETTIGGSSYQQSRVNQWTTMVIEQCLSQLSSLRPPFKYIVSCAIMEKTGAGLQAANSCFWNNSTDETSTVHWENNSMHCILTVFSMAI</sequence>
<organism evidence="2">
    <name type="scientific">Nothobranchius korthausae</name>
    <dbReference type="NCBI Taxonomy" id="1143690"/>
    <lineage>
        <taxon>Eukaryota</taxon>
        <taxon>Metazoa</taxon>
        <taxon>Chordata</taxon>
        <taxon>Craniata</taxon>
        <taxon>Vertebrata</taxon>
        <taxon>Euteleostomi</taxon>
        <taxon>Actinopterygii</taxon>
        <taxon>Neopterygii</taxon>
        <taxon>Teleostei</taxon>
        <taxon>Neoteleostei</taxon>
        <taxon>Acanthomorphata</taxon>
        <taxon>Ovalentaria</taxon>
        <taxon>Atherinomorphae</taxon>
        <taxon>Cyprinodontiformes</taxon>
        <taxon>Nothobranchiidae</taxon>
        <taxon>Nothobranchius</taxon>
    </lineage>
</organism>
<dbReference type="Gene3D" id="3.30.1140.40">
    <property type="entry name" value="Tctex-1"/>
    <property type="match status" value="1"/>
</dbReference>
<dbReference type="InterPro" id="IPR005334">
    <property type="entry name" value="Tctex-1-like"/>
</dbReference>
<dbReference type="PANTHER" id="PTHR21255:SF4">
    <property type="entry name" value="DYNEIN LIGHT CHAIN TCTEX-TYPE"/>
    <property type="match status" value="1"/>
</dbReference>
<evidence type="ECO:0000256" key="1">
    <source>
        <dbReference type="ARBA" id="ARBA00005361"/>
    </source>
</evidence>
<comment type="similarity">
    <text evidence="1">Belongs to the dynein light chain Tctex-type family.</text>
</comment>
<dbReference type="EMBL" id="HAEB01016465">
    <property type="protein sequence ID" value="SBQ62992.1"/>
    <property type="molecule type" value="Transcribed_RNA"/>
</dbReference>
<dbReference type="Pfam" id="PF03645">
    <property type="entry name" value="Tctex-1"/>
    <property type="match status" value="1"/>
</dbReference>
<evidence type="ECO:0000313" key="2">
    <source>
        <dbReference type="EMBL" id="SBQ62992.1"/>
    </source>
</evidence>